<dbReference type="InterPro" id="IPR050655">
    <property type="entry name" value="Plant_B3_domain"/>
</dbReference>
<dbReference type="PROSITE" id="PS50863">
    <property type="entry name" value="B3"/>
    <property type="match status" value="1"/>
</dbReference>
<feature type="region of interest" description="Disordered" evidence="6">
    <location>
        <begin position="167"/>
        <end position="186"/>
    </location>
</feature>
<evidence type="ECO:0000313" key="9">
    <source>
        <dbReference type="Proteomes" id="UP000289738"/>
    </source>
</evidence>
<dbReference type="SMART" id="SM01019">
    <property type="entry name" value="B3"/>
    <property type="match status" value="1"/>
</dbReference>
<name>A0A445C5D8_ARAHY</name>
<dbReference type="STRING" id="3818.A0A445C5D8"/>
<reference evidence="8 9" key="1">
    <citation type="submission" date="2019-01" db="EMBL/GenBank/DDBJ databases">
        <title>Sequencing of cultivated peanut Arachis hypogaea provides insights into genome evolution and oil improvement.</title>
        <authorList>
            <person name="Chen X."/>
        </authorList>
    </citation>
    <scope>NUCLEOTIDE SEQUENCE [LARGE SCALE GENOMIC DNA]</scope>
    <source>
        <strain evidence="9">cv. Fuhuasheng</strain>
        <tissue evidence="8">Leaves</tissue>
    </source>
</reference>
<keyword evidence="4" id="KW-0804">Transcription</keyword>
<evidence type="ECO:0000256" key="6">
    <source>
        <dbReference type="SAM" id="MobiDB-lite"/>
    </source>
</evidence>
<dbReference type="InterPro" id="IPR003340">
    <property type="entry name" value="B3_DNA-bd"/>
</dbReference>
<evidence type="ECO:0000256" key="2">
    <source>
        <dbReference type="ARBA" id="ARBA00023015"/>
    </source>
</evidence>
<dbReference type="GO" id="GO:0003677">
    <property type="term" value="F:DNA binding"/>
    <property type="evidence" value="ECO:0007669"/>
    <property type="project" value="UniProtKB-KW"/>
</dbReference>
<gene>
    <name evidence="8" type="ORF">Ahy_A07g031915</name>
</gene>
<evidence type="ECO:0000256" key="4">
    <source>
        <dbReference type="ARBA" id="ARBA00023163"/>
    </source>
</evidence>
<keyword evidence="3" id="KW-0238">DNA-binding</keyword>
<comment type="caution">
    <text evidence="8">The sequence shown here is derived from an EMBL/GenBank/DDBJ whole genome shotgun (WGS) entry which is preliminary data.</text>
</comment>
<dbReference type="EMBL" id="SDMP01000007">
    <property type="protein sequence ID" value="RYR46165.1"/>
    <property type="molecule type" value="Genomic_DNA"/>
</dbReference>
<feature type="domain" description="TF-B3" evidence="7">
    <location>
        <begin position="66"/>
        <end position="127"/>
    </location>
</feature>
<keyword evidence="2" id="KW-0805">Transcription regulation</keyword>
<dbReference type="Pfam" id="PF02362">
    <property type="entry name" value="B3"/>
    <property type="match status" value="1"/>
</dbReference>
<proteinExistence type="predicted"/>
<evidence type="ECO:0000259" key="7">
    <source>
        <dbReference type="PROSITE" id="PS50863"/>
    </source>
</evidence>
<dbReference type="GO" id="GO:0005634">
    <property type="term" value="C:nucleus"/>
    <property type="evidence" value="ECO:0007669"/>
    <property type="project" value="UniProtKB-SubCell"/>
</dbReference>
<dbReference type="AlphaFoldDB" id="A0A445C5D8"/>
<organism evidence="8 9">
    <name type="scientific">Arachis hypogaea</name>
    <name type="common">Peanut</name>
    <dbReference type="NCBI Taxonomy" id="3818"/>
    <lineage>
        <taxon>Eukaryota</taxon>
        <taxon>Viridiplantae</taxon>
        <taxon>Streptophyta</taxon>
        <taxon>Embryophyta</taxon>
        <taxon>Tracheophyta</taxon>
        <taxon>Spermatophyta</taxon>
        <taxon>Magnoliopsida</taxon>
        <taxon>eudicotyledons</taxon>
        <taxon>Gunneridae</taxon>
        <taxon>Pentapetalae</taxon>
        <taxon>rosids</taxon>
        <taxon>fabids</taxon>
        <taxon>Fabales</taxon>
        <taxon>Fabaceae</taxon>
        <taxon>Papilionoideae</taxon>
        <taxon>50 kb inversion clade</taxon>
        <taxon>dalbergioids sensu lato</taxon>
        <taxon>Dalbergieae</taxon>
        <taxon>Pterocarpus clade</taxon>
        <taxon>Arachis</taxon>
    </lineage>
</organism>
<protein>
    <recommendedName>
        <fullName evidence="7">TF-B3 domain-containing protein</fullName>
    </recommendedName>
</protein>
<evidence type="ECO:0000256" key="5">
    <source>
        <dbReference type="ARBA" id="ARBA00023242"/>
    </source>
</evidence>
<keyword evidence="9" id="KW-1185">Reference proteome</keyword>
<evidence type="ECO:0000256" key="1">
    <source>
        <dbReference type="ARBA" id="ARBA00004123"/>
    </source>
</evidence>
<dbReference type="Proteomes" id="UP000289738">
    <property type="component" value="Chromosome A07"/>
</dbReference>
<evidence type="ECO:0000313" key="8">
    <source>
        <dbReference type="EMBL" id="RYR46165.1"/>
    </source>
</evidence>
<sequence>MPSFFFNHEEDPDFLQMLRDQFSNIDKADWVLYNSFYKLEKQENVNTRHPQLLYESKLYRILQGRMFLKPPDGTLWKVYWTKKNSDEVWFVKGWKEFTKNYSLNEGHLVVFKYEETSQFDVIILEINDLERVGAFVLYCSRSAEQSRLQRRTGANLFDRAEERGNGEFDGAARASLTAQQGRRRRR</sequence>
<dbReference type="Gene3D" id="2.40.330.10">
    <property type="entry name" value="DNA-binding pseudobarrel domain"/>
    <property type="match status" value="1"/>
</dbReference>
<dbReference type="InterPro" id="IPR015300">
    <property type="entry name" value="DNA-bd_pseudobarrel_sf"/>
</dbReference>
<accession>A0A445C5D8</accession>
<dbReference type="PANTHER" id="PTHR31920:SF117">
    <property type="entry name" value="TRANSCRIPTIONAL FACTOR FAMILY PROTEIN, PUTATIVE-RELATED"/>
    <property type="match status" value="1"/>
</dbReference>
<evidence type="ECO:0000256" key="3">
    <source>
        <dbReference type="ARBA" id="ARBA00023125"/>
    </source>
</evidence>
<dbReference type="CDD" id="cd10017">
    <property type="entry name" value="B3_DNA"/>
    <property type="match status" value="1"/>
</dbReference>
<dbReference type="PANTHER" id="PTHR31920">
    <property type="entry name" value="B3 DOMAIN-CONTAINING"/>
    <property type="match status" value="1"/>
</dbReference>
<comment type="subcellular location">
    <subcellularLocation>
        <location evidence="1">Nucleus</location>
    </subcellularLocation>
</comment>
<dbReference type="SUPFAM" id="SSF101936">
    <property type="entry name" value="DNA-binding pseudobarrel domain"/>
    <property type="match status" value="1"/>
</dbReference>
<keyword evidence="5" id="KW-0539">Nucleus</keyword>